<dbReference type="EMBL" id="JBHUEE010000002">
    <property type="protein sequence ID" value="MFD1717447.1"/>
    <property type="molecule type" value="Genomic_DNA"/>
</dbReference>
<evidence type="ECO:0000256" key="3">
    <source>
        <dbReference type="ARBA" id="ARBA00023027"/>
    </source>
</evidence>
<dbReference type="SUPFAM" id="SSF55347">
    <property type="entry name" value="Glyceraldehyde-3-phosphate dehydrogenase-like, C-terminal domain"/>
    <property type="match status" value="1"/>
</dbReference>
<evidence type="ECO:0000256" key="1">
    <source>
        <dbReference type="ARBA" id="ARBA00010928"/>
    </source>
</evidence>
<dbReference type="RefSeq" id="WP_388003694.1">
    <property type="nucleotide sequence ID" value="NZ_JBHUEE010000002.1"/>
</dbReference>
<evidence type="ECO:0000313" key="6">
    <source>
        <dbReference type="EMBL" id="MFD1717447.1"/>
    </source>
</evidence>
<dbReference type="InterPro" id="IPR036291">
    <property type="entry name" value="NAD(P)-bd_dom_sf"/>
</dbReference>
<sequence length="357" mass="37136">MSSPRGGDGTGTLRIGVVGLGRIGAEHAAVVAGHPRVGEVVVADAVRSRADDVATRVGGRAADLDDLDDAALDGLIIATATATHADLIERFLPLGVPILCEKPIALDLAGTTRIVEQVRARGAAVTVGFHRRFDAGYHRARAALRSGELGELRRAHLLTCDSTPPPAEFIRASGGIVKDCLIHDIDILRWLTGQEIETVHATGVNRGAAYIGEAGDVDEAAALLTLTDGTIATAHTSRYNGAGHDVRAELAGTGGTIAIGLDDRMPLRSAEPGARDPPPGPPWQNFWERFLPAYRAELGAFVDLVAAERDDGGPQAGTADAATPEDALAALRVAEAAMLSMAEHRPVAVREVGSAPA</sequence>
<protein>
    <submittedName>
        <fullName evidence="6">Gfo/Idh/MocA family oxidoreductase</fullName>
    </submittedName>
</protein>
<dbReference type="Proteomes" id="UP001597277">
    <property type="component" value="Unassembled WGS sequence"/>
</dbReference>
<dbReference type="PANTHER" id="PTHR42840:SF3">
    <property type="entry name" value="BINDING ROSSMANN FOLD OXIDOREDUCTASE, PUTATIVE (AFU_ORTHOLOGUE AFUA_2G10240)-RELATED"/>
    <property type="match status" value="1"/>
</dbReference>
<keyword evidence="2" id="KW-0560">Oxidoreductase</keyword>
<organism evidence="6 7">
    <name type="scientific">Georgenia deserti</name>
    <dbReference type="NCBI Taxonomy" id="2093781"/>
    <lineage>
        <taxon>Bacteria</taxon>
        <taxon>Bacillati</taxon>
        <taxon>Actinomycetota</taxon>
        <taxon>Actinomycetes</taxon>
        <taxon>Micrococcales</taxon>
        <taxon>Bogoriellaceae</taxon>
        <taxon>Georgenia</taxon>
    </lineage>
</organism>
<keyword evidence="7" id="KW-1185">Reference proteome</keyword>
<proteinExistence type="inferred from homology"/>
<dbReference type="Gene3D" id="3.40.50.720">
    <property type="entry name" value="NAD(P)-binding Rossmann-like Domain"/>
    <property type="match status" value="1"/>
</dbReference>
<gene>
    <name evidence="6" type="ORF">ACFSE6_06350</name>
</gene>
<evidence type="ECO:0000259" key="5">
    <source>
        <dbReference type="Pfam" id="PF22725"/>
    </source>
</evidence>
<feature type="domain" description="GFO/IDH/MocA-like oxidoreductase" evidence="5">
    <location>
        <begin position="137"/>
        <end position="257"/>
    </location>
</feature>
<dbReference type="Pfam" id="PF22725">
    <property type="entry name" value="GFO_IDH_MocA_C3"/>
    <property type="match status" value="1"/>
</dbReference>
<evidence type="ECO:0000256" key="2">
    <source>
        <dbReference type="ARBA" id="ARBA00023002"/>
    </source>
</evidence>
<dbReference type="PANTHER" id="PTHR42840">
    <property type="entry name" value="NAD(P)-BINDING ROSSMANN-FOLD SUPERFAMILY PROTEIN-RELATED"/>
    <property type="match status" value="1"/>
</dbReference>
<comment type="similarity">
    <text evidence="1">Belongs to the Gfo/Idh/MocA family.</text>
</comment>
<dbReference type="Pfam" id="PF01408">
    <property type="entry name" value="GFO_IDH_MocA"/>
    <property type="match status" value="1"/>
</dbReference>
<feature type="domain" description="Gfo/Idh/MocA-like oxidoreductase N-terminal" evidence="4">
    <location>
        <begin position="13"/>
        <end position="129"/>
    </location>
</feature>
<comment type="caution">
    <text evidence="6">The sequence shown here is derived from an EMBL/GenBank/DDBJ whole genome shotgun (WGS) entry which is preliminary data.</text>
</comment>
<dbReference type="InterPro" id="IPR055170">
    <property type="entry name" value="GFO_IDH_MocA-like_dom"/>
</dbReference>
<dbReference type="InterPro" id="IPR000683">
    <property type="entry name" value="Gfo/Idh/MocA-like_OxRdtase_N"/>
</dbReference>
<name>A0ABW4L4V8_9MICO</name>
<dbReference type="Gene3D" id="3.30.360.10">
    <property type="entry name" value="Dihydrodipicolinate Reductase, domain 2"/>
    <property type="match status" value="1"/>
</dbReference>
<accession>A0ABW4L4V8</accession>
<evidence type="ECO:0000259" key="4">
    <source>
        <dbReference type="Pfam" id="PF01408"/>
    </source>
</evidence>
<dbReference type="SUPFAM" id="SSF51735">
    <property type="entry name" value="NAD(P)-binding Rossmann-fold domains"/>
    <property type="match status" value="1"/>
</dbReference>
<evidence type="ECO:0000313" key="7">
    <source>
        <dbReference type="Proteomes" id="UP001597277"/>
    </source>
</evidence>
<keyword evidence="3" id="KW-0520">NAD</keyword>
<reference evidence="7" key="1">
    <citation type="journal article" date="2019" name="Int. J. Syst. Evol. Microbiol.">
        <title>The Global Catalogue of Microorganisms (GCM) 10K type strain sequencing project: providing services to taxonomists for standard genome sequencing and annotation.</title>
        <authorList>
            <consortium name="The Broad Institute Genomics Platform"/>
            <consortium name="The Broad Institute Genome Sequencing Center for Infectious Disease"/>
            <person name="Wu L."/>
            <person name="Ma J."/>
        </authorList>
    </citation>
    <scope>NUCLEOTIDE SEQUENCE [LARGE SCALE GENOMIC DNA]</scope>
    <source>
        <strain evidence="7">JCM 17130</strain>
    </source>
</reference>